<evidence type="ECO:0000313" key="2">
    <source>
        <dbReference type="EMBL" id="ADM08900.1"/>
    </source>
</evidence>
<protein>
    <submittedName>
        <fullName evidence="2">Uncharacterized protein</fullName>
    </submittedName>
</protein>
<dbReference type="HOGENOM" id="CLU_2274641_0_0_5"/>
<evidence type="ECO:0000256" key="1">
    <source>
        <dbReference type="SAM" id="MobiDB-lite"/>
    </source>
</evidence>
<dbReference type="EMBL" id="CP002156">
    <property type="protein sequence ID" value="ADM08900.1"/>
    <property type="molecule type" value="Genomic_DNA"/>
</dbReference>
<feature type="region of interest" description="Disordered" evidence="1">
    <location>
        <begin position="1"/>
        <end position="81"/>
    </location>
</feature>
<organism evidence="2 3">
    <name type="scientific">Parvularcula bermudensis (strain ATCC BAA-594 / HTCC2503 / KCTC 12087)</name>
    <dbReference type="NCBI Taxonomy" id="314260"/>
    <lineage>
        <taxon>Bacteria</taxon>
        <taxon>Pseudomonadati</taxon>
        <taxon>Pseudomonadota</taxon>
        <taxon>Alphaproteobacteria</taxon>
        <taxon>Parvularculales</taxon>
        <taxon>Parvularculaceae</taxon>
        <taxon>Parvularcula</taxon>
    </lineage>
</organism>
<sequence>MDLTASSPPPGKGGRPKGPTSTRRINPAREAASTCAEPVQHPTAQDETVADQHRPQDQAATPSGSVPAAKRRPPLPPTKAGIDARALAAARLFRLAGSVFRD</sequence>
<accession>E0TEL7</accession>
<dbReference type="RefSeq" id="WP_013299874.1">
    <property type="nucleotide sequence ID" value="NC_014414.1"/>
</dbReference>
<dbReference type="AlphaFoldDB" id="E0TEL7"/>
<name>E0TEL7_PARBH</name>
<dbReference type="Proteomes" id="UP000001302">
    <property type="component" value="Chromosome"/>
</dbReference>
<evidence type="ECO:0000313" key="3">
    <source>
        <dbReference type="Proteomes" id="UP000001302"/>
    </source>
</evidence>
<dbReference type="KEGG" id="pbr:PB2503_04127"/>
<gene>
    <name evidence="2" type="ordered locus">PB2503_04127</name>
</gene>
<reference evidence="2 3" key="2">
    <citation type="journal article" date="2011" name="J. Bacteriol.">
        <title>Complete genome sequence of strain HTCC2503T of Parvularcula bermudensis, the type species of the order "Parvularculales" in the class Alphaproteobacteria.</title>
        <authorList>
            <person name="Oh H.M."/>
            <person name="Kang I."/>
            <person name="Vergin K.L."/>
            <person name="Kang D."/>
            <person name="Rhee K.H."/>
            <person name="Giovannoni S.J."/>
            <person name="Cho J.C."/>
        </authorList>
    </citation>
    <scope>NUCLEOTIDE SEQUENCE [LARGE SCALE GENOMIC DNA]</scope>
    <source>
        <strain evidence="3">ATCC BAA-594 / HTCC2503 / KCTC 12087</strain>
    </source>
</reference>
<keyword evidence="3" id="KW-1185">Reference proteome</keyword>
<proteinExistence type="predicted"/>
<reference evidence="3" key="1">
    <citation type="submission" date="2010-08" db="EMBL/GenBank/DDBJ databases">
        <title>Genome sequence of Parvularcula bermudensis HTCC2503.</title>
        <authorList>
            <person name="Kang D.-M."/>
            <person name="Oh H.-M."/>
            <person name="Cho J.-C."/>
        </authorList>
    </citation>
    <scope>NUCLEOTIDE SEQUENCE [LARGE SCALE GENOMIC DNA]</scope>
    <source>
        <strain evidence="3">ATCC BAA-594 / HTCC2503 / KCTC 12087</strain>
    </source>
</reference>